<dbReference type="RefSeq" id="WP_369254170.1">
    <property type="nucleotide sequence ID" value="NZ_CP163440.1"/>
</dbReference>
<accession>A0AB39RZJ7</accession>
<protein>
    <submittedName>
        <fullName evidence="1">Uncharacterized protein</fullName>
    </submittedName>
</protein>
<organism evidence="1">
    <name type="scientific">Streptomyces sp. R35</name>
    <dbReference type="NCBI Taxonomy" id="3238630"/>
    <lineage>
        <taxon>Bacteria</taxon>
        <taxon>Bacillati</taxon>
        <taxon>Actinomycetota</taxon>
        <taxon>Actinomycetes</taxon>
        <taxon>Kitasatosporales</taxon>
        <taxon>Streptomycetaceae</taxon>
        <taxon>Streptomyces</taxon>
    </lineage>
</organism>
<evidence type="ECO:0000313" key="1">
    <source>
        <dbReference type="EMBL" id="XDQ59586.1"/>
    </source>
</evidence>
<gene>
    <name evidence="1" type="ORF">AB5J50_01545</name>
</gene>
<proteinExistence type="predicted"/>
<dbReference type="EMBL" id="CP163440">
    <property type="protein sequence ID" value="XDQ59586.1"/>
    <property type="molecule type" value="Genomic_DNA"/>
</dbReference>
<dbReference type="AlphaFoldDB" id="A0AB39RZJ7"/>
<name>A0AB39RZJ7_9ACTN</name>
<sequence>MATVAQRSVARRQLAGTVMTSAGLKARTAMNSSTDRVADLFATDEVRNLFALALPGYEPYPFSELVHTARDRLTATPAHSVGILARELRRAGLAIHQARSAGQHAGEDAAQLIAFTRSGCNWWASTVDHDGPALVQAHLIDPCEQLLSAGNSDERDDGYAALRGLATRLGSHSGFTSRWALHIDDGA</sequence>
<reference evidence="1" key="1">
    <citation type="submission" date="2024-07" db="EMBL/GenBank/DDBJ databases">
        <authorList>
            <person name="Yu S.T."/>
        </authorList>
    </citation>
    <scope>NUCLEOTIDE SEQUENCE</scope>
    <source>
        <strain evidence="1">R35</strain>
    </source>
</reference>